<dbReference type="InterPro" id="IPR050923">
    <property type="entry name" value="Cell_Proc_Reg/RNA_Proc"/>
</dbReference>
<reference evidence="2" key="1">
    <citation type="submission" date="2015-06" db="UniProtKB">
        <authorList>
            <consortium name="EnsemblPlants"/>
        </authorList>
    </citation>
    <scope>IDENTIFICATION</scope>
</reference>
<dbReference type="PROSITE" id="PS50006">
    <property type="entry name" value="FHA_DOMAIN"/>
    <property type="match status" value="1"/>
</dbReference>
<feature type="compositionally biased region" description="Basic and acidic residues" evidence="1">
    <location>
        <begin position="371"/>
        <end position="380"/>
    </location>
</feature>
<proteinExistence type="predicted"/>
<dbReference type="SUPFAM" id="SSF49879">
    <property type="entry name" value="SMAD/FHA domain"/>
    <property type="match status" value="1"/>
</dbReference>
<dbReference type="AlphaFoldDB" id="N1QZD1"/>
<sequence length="595" mass="64598">MAAPPPVLTLAVEKGPREGETRRCRAGAALRVGRVVSGNDLAVRDVGASQRHLTIEFLPPPASRWAVSDLGSSNGTFINGARLLPSVPAPLSHGDLIILGQSTVLAVSIAPDSDVKPGPRRSSRRAAAVAVVEEKPTPSVTRLSTRKMVGKRAAAAALEPSETEKGGPDAAAVVVEEESHRVVTRGGGRKKVAGAESVEAGKEEMEEAAVATLCDRRKAVEPPELENADERKEEKAAVATRGRKRKKAVEFPELEKADEQKEVNAAVATCGRKRKNSVEFPELETVDEQKEEKAAVATRGWKRKKAESSEPEKGDEGKEEAVVVTCREGREVATTVAPPPLPPKPTSRRVQGRVTRARARKAVLEEEEEVAAPREKEKSEVAAGDEEVEGTANALEEVPVAQRGLARRVPKEMTDTECVASDNRGKEINEGGGEEENGKMEAVNSGGELEDDEKGEKHTGRSSLDTITLQEWFERMERYVPWTINEAADEMIATLEEKHRRINEYISVLGNSCNPSRDSCIVRNDGSLLIRLLVCTVHLDNDVSAIIDRQPSLEYHVHSLESSYEFPSAVNSKLDKARLTKVIPLPLTLSKKGKN</sequence>
<evidence type="ECO:0000313" key="2">
    <source>
        <dbReference type="EnsemblPlants" id="EMT16435"/>
    </source>
</evidence>
<organism evidence="2">
    <name type="scientific">Aegilops tauschii</name>
    <name type="common">Tausch's goatgrass</name>
    <name type="synonym">Aegilops squarrosa</name>
    <dbReference type="NCBI Taxonomy" id="37682"/>
    <lineage>
        <taxon>Eukaryota</taxon>
        <taxon>Viridiplantae</taxon>
        <taxon>Streptophyta</taxon>
        <taxon>Embryophyta</taxon>
        <taxon>Tracheophyta</taxon>
        <taxon>Spermatophyta</taxon>
        <taxon>Magnoliopsida</taxon>
        <taxon>Liliopsida</taxon>
        <taxon>Poales</taxon>
        <taxon>Poaceae</taxon>
        <taxon>BOP clade</taxon>
        <taxon>Pooideae</taxon>
        <taxon>Triticodae</taxon>
        <taxon>Triticeae</taxon>
        <taxon>Triticinae</taxon>
        <taxon>Aegilops</taxon>
    </lineage>
</organism>
<feature type="region of interest" description="Disordered" evidence="1">
    <location>
        <begin position="423"/>
        <end position="462"/>
    </location>
</feature>
<dbReference type="Pfam" id="PF00498">
    <property type="entry name" value="FHA"/>
    <property type="match status" value="1"/>
</dbReference>
<dbReference type="Gene3D" id="2.60.200.20">
    <property type="match status" value="1"/>
</dbReference>
<name>N1QZD1_AEGTA</name>
<feature type="compositionally biased region" description="Basic and acidic residues" evidence="1">
    <location>
        <begin position="306"/>
        <end position="331"/>
    </location>
</feature>
<feature type="region of interest" description="Disordered" evidence="1">
    <location>
        <begin position="284"/>
        <end position="393"/>
    </location>
</feature>
<feature type="region of interest" description="Disordered" evidence="1">
    <location>
        <begin position="220"/>
        <end position="246"/>
    </location>
</feature>
<evidence type="ECO:0000256" key="1">
    <source>
        <dbReference type="SAM" id="MobiDB-lite"/>
    </source>
</evidence>
<accession>N1QZD1</accession>
<dbReference type="SMART" id="SM00240">
    <property type="entry name" value="FHA"/>
    <property type="match status" value="1"/>
</dbReference>
<dbReference type="InterPro" id="IPR008984">
    <property type="entry name" value="SMAD_FHA_dom_sf"/>
</dbReference>
<feature type="compositionally biased region" description="Basic residues" evidence="1">
    <location>
        <begin position="346"/>
        <end position="361"/>
    </location>
</feature>
<dbReference type="InterPro" id="IPR000253">
    <property type="entry name" value="FHA_dom"/>
</dbReference>
<dbReference type="PANTHER" id="PTHR23308">
    <property type="entry name" value="NUCLEAR INHIBITOR OF PROTEIN PHOSPHATASE-1"/>
    <property type="match status" value="1"/>
</dbReference>
<protein>
    <submittedName>
        <fullName evidence="2">Uncharacterized protein</fullName>
    </submittedName>
</protein>
<dbReference type="EnsemblPlants" id="EMT16435">
    <property type="protein sequence ID" value="EMT16435"/>
    <property type="gene ID" value="F775_03899"/>
</dbReference>